<dbReference type="STRING" id="1149755.A0A2J6REZ6"/>
<dbReference type="OrthoDB" id="5336600at2759"/>
<dbReference type="EMBL" id="KZ613950">
    <property type="protein sequence ID" value="PMD37078.1"/>
    <property type="molecule type" value="Genomic_DNA"/>
</dbReference>
<keyword evidence="2" id="KW-0560">Oxidoreductase</keyword>
<evidence type="ECO:0000256" key="2">
    <source>
        <dbReference type="ARBA" id="ARBA00023002"/>
    </source>
</evidence>
<protein>
    <submittedName>
        <fullName evidence="3">Putative NADP(+)-dependent dehydrogenase</fullName>
    </submittedName>
</protein>
<proteinExistence type="inferred from homology"/>
<evidence type="ECO:0000313" key="4">
    <source>
        <dbReference type="Proteomes" id="UP000235786"/>
    </source>
</evidence>
<reference evidence="3 4" key="1">
    <citation type="submission" date="2016-04" db="EMBL/GenBank/DDBJ databases">
        <title>A degradative enzymes factory behind the ericoid mycorrhizal symbiosis.</title>
        <authorList>
            <consortium name="DOE Joint Genome Institute"/>
            <person name="Martino E."/>
            <person name="Morin E."/>
            <person name="Grelet G."/>
            <person name="Kuo A."/>
            <person name="Kohler A."/>
            <person name="Daghino S."/>
            <person name="Barry K."/>
            <person name="Choi C."/>
            <person name="Cichocki N."/>
            <person name="Clum A."/>
            <person name="Copeland A."/>
            <person name="Hainaut M."/>
            <person name="Haridas S."/>
            <person name="Labutti K."/>
            <person name="Lindquist E."/>
            <person name="Lipzen A."/>
            <person name="Khouja H.-R."/>
            <person name="Murat C."/>
            <person name="Ohm R."/>
            <person name="Olson A."/>
            <person name="Spatafora J."/>
            <person name="Veneault-Fourrey C."/>
            <person name="Henrissat B."/>
            <person name="Grigoriev I."/>
            <person name="Martin F."/>
            <person name="Perotto S."/>
        </authorList>
    </citation>
    <scope>NUCLEOTIDE SEQUENCE [LARGE SCALE GENOMIC DNA]</scope>
    <source>
        <strain evidence="3 4">F</strain>
    </source>
</reference>
<evidence type="ECO:0000256" key="1">
    <source>
        <dbReference type="ARBA" id="ARBA00006484"/>
    </source>
</evidence>
<name>A0A2J6REZ6_HYAVF</name>
<dbReference type="SUPFAM" id="SSF51735">
    <property type="entry name" value="NAD(P)-binding Rossmann-fold domains"/>
    <property type="match status" value="1"/>
</dbReference>
<dbReference type="PANTHER" id="PTHR43669">
    <property type="entry name" value="5-KETO-D-GLUCONATE 5-REDUCTASE"/>
    <property type="match status" value="1"/>
</dbReference>
<comment type="similarity">
    <text evidence="1">Belongs to the short-chain dehydrogenases/reductases (SDR) family.</text>
</comment>
<dbReference type="InterPro" id="IPR036291">
    <property type="entry name" value="NAD(P)-bd_dom_sf"/>
</dbReference>
<evidence type="ECO:0000313" key="3">
    <source>
        <dbReference type="EMBL" id="PMD37078.1"/>
    </source>
</evidence>
<dbReference type="InterPro" id="IPR002347">
    <property type="entry name" value="SDR_fam"/>
</dbReference>
<gene>
    <name evidence="3" type="ORF">L207DRAFT_586754</name>
</gene>
<dbReference type="Proteomes" id="UP000235786">
    <property type="component" value="Unassembled WGS sequence"/>
</dbReference>
<dbReference type="Pfam" id="PF00106">
    <property type="entry name" value="adh_short"/>
    <property type="match status" value="1"/>
</dbReference>
<dbReference type="AlphaFoldDB" id="A0A2J6REZ6"/>
<dbReference type="PANTHER" id="PTHR43669:SF3">
    <property type="entry name" value="ALCOHOL DEHYDROGENASE, PUTATIVE (AFU_ORTHOLOGUE AFUA_3G03445)-RELATED"/>
    <property type="match status" value="1"/>
</dbReference>
<organism evidence="3 4">
    <name type="scientific">Hyaloscypha variabilis (strain UAMH 11265 / GT02V1 / F)</name>
    <name type="common">Meliniomyces variabilis</name>
    <dbReference type="NCBI Taxonomy" id="1149755"/>
    <lineage>
        <taxon>Eukaryota</taxon>
        <taxon>Fungi</taxon>
        <taxon>Dikarya</taxon>
        <taxon>Ascomycota</taxon>
        <taxon>Pezizomycotina</taxon>
        <taxon>Leotiomycetes</taxon>
        <taxon>Helotiales</taxon>
        <taxon>Hyaloscyphaceae</taxon>
        <taxon>Hyaloscypha</taxon>
        <taxon>Hyaloscypha variabilis</taxon>
    </lineage>
</organism>
<accession>A0A2J6REZ6</accession>
<keyword evidence="4" id="KW-1185">Reference proteome</keyword>
<sequence length="236" mass="26229">MSSDGLLVIGSGPGIGVITSSLFAQKKFTKIALISRDNTRLSKDRETILQAAKSAGKTIEVQTWSVDITNTTAFKAVLKETEKFATFSCIHFNAARVAPSNLLIFPEEEIPRDFKVHNNHCHTISHWALPILTSLTSSHPSHLITSSLLPHDPVPFVFSLSLVKASQRNLAQSLALTYPDVHVALLNVGGPVSWEDRWFNQPAIAKKFWELYTQEKDKWTLVLDLLVEESEIVKIG</sequence>
<dbReference type="Gene3D" id="3.40.50.720">
    <property type="entry name" value="NAD(P)-binding Rossmann-like Domain"/>
    <property type="match status" value="1"/>
</dbReference>
<dbReference type="GO" id="GO:0016491">
    <property type="term" value="F:oxidoreductase activity"/>
    <property type="evidence" value="ECO:0007669"/>
    <property type="project" value="UniProtKB-KW"/>
</dbReference>